<gene>
    <name evidence="1" type="ORF">UFOVP901_33</name>
</gene>
<reference evidence="1" key="1">
    <citation type="submission" date="2020-05" db="EMBL/GenBank/DDBJ databases">
        <authorList>
            <person name="Chiriac C."/>
            <person name="Salcher M."/>
            <person name="Ghai R."/>
            <person name="Kavagutti S V."/>
        </authorList>
    </citation>
    <scope>NUCLEOTIDE SEQUENCE</scope>
</reference>
<protein>
    <submittedName>
        <fullName evidence="1">Uncharacterized protein</fullName>
    </submittedName>
</protein>
<proteinExistence type="predicted"/>
<dbReference type="EMBL" id="LR796852">
    <property type="protein sequence ID" value="CAB4170065.1"/>
    <property type="molecule type" value="Genomic_DNA"/>
</dbReference>
<organism evidence="1">
    <name type="scientific">uncultured Caudovirales phage</name>
    <dbReference type="NCBI Taxonomy" id="2100421"/>
    <lineage>
        <taxon>Viruses</taxon>
        <taxon>Duplodnaviria</taxon>
        <taxon>Heunggongvirae</taxon>
        <taxon>Uroviricota</taxon>
        <taxon>Caudoviricetes</taxon>
        <taxon>Peduoviridae</taxon>
        <taxon>Maltschvirus</taxon>
        <taxon>Maltschvirus maltsch</taxon>
    </lineage>
</organism>
<sequence>MSVEYIKGSNSDIKVVLSCDSAIGADADYGKYLDTLDEGHLSLSKEPTRIVLRTKLPYRLSEKVKKSQMYMKDGEIQFNAGYYMEEIRAAISGVENAPDAVNGLEFKRDGDGGAHIEFVEIIEELGETLNLFRARQVAMSNKSDMLKKK</sequence>
<name>A0A6J5PLL9_9CAUD</name>
<accession>A0A6J5PLL9</accession>
<evidence type="ECO:0000313" key="1">
    <source>
        <dbReference type="EMBL" id="CAB4170065.1"/>
    </source>
</evidence>